<dbReference type="GO" id="GO:0016020">
    <property type="term" value="C:membrane"/>
    <property type="evidence" value="ECO:0007669"/>
    <property type="project" value="UniProtKB-SubCell"/>
</dbReference>
<dbReference type="AlphaFoldDB" id="A0A316DP89"/>
<keyword evidence="8" id="KW-1185">Reference proteome</keyword>
<feature type="domain" description="O-antigen ligase-related" evidence="6">
    <location>
        <begin position="263"/>
        <end position="404"/>
    </location>
</feature>
<feature type="transmembrane region" description="Helical" evidence="5">
    <location>
        <begin position="174"/>
        <end position="192"/>
    </location>
</feature>
<feature type="transmembrane region" description="Helical" evidence="5">
    <location>
        <begin position="299"/>
        <end position="320"/>
    </location>
</feature>
<evidence type="ECO:0000256" key="4">
    <source>
        <dbReference type="ARBA" id="ARBA00023136"/>
    </source>
</evidence>
<protein>
    <submittedName>
        <fullName evidence="7">O-antigen ligase-like membrane protein</fullName>
    </submittedName>
</protein>
<gene>
    <name evidence="7" type="ORF">LV89_03847</name>
</gene>
<evidence type="ECO:0000313" key="7">
    <source>
        <dbReference type="EMBL" id="PWK20037.1"/>
    </source>
</evidence>
<dbReference type="InterPro" id="IPR007016">
    <property type="entry name" value="O-antigen_ligase-rel_domated"/>
</dbReference>
<evidence type="ECO:0000313" key="8">
    <source>
        <dbReference type="Proteomes" id="UP000245489"/>
    </source>
</evidence>
<accession>A0A316DP89</accession>
<feature type="transmembrane region" description="Helical" evidence="5">
    <location>
        <begin position="40"/>
        <end position="58"/>
    </location>
</feature>
<evidence type="ECO:0000256" key="5">
    <source>
        <dbReference type="SAM" id="Phobius"/>
    </source>
</evidence>
<organism evidence="7 8">
    <name type="scientific">Arcicella aurantiaca</name>
    <dbReference type="NCBI Taxonomy" id="591202"/>
    <lineage>
        <taxon>Bacteria</taxon>
        <taxon>Pseudomonadati</taxon>
        <taxon>Bacteroidota</taxon>
        <taxon>Cytophagia</taxon>
        <taxon>Cytophagales</taxon>
        <taxon>Flectobacillaceae</taxon>
        <taxon>Arcicella</taxon>
    </lineage>
</organism>
<feature type="transmembrane region" description="Helical" evidence="5">
    <location>
        <begin position="392"/>
        <end position="411"/>
    </location>
</feature>
<dbReference type="EMBL" id="QGGO01000026">
    <property type="protein sequence ID" value="PWK20037.1"/>
    <property type="molecule type" value="Genomic_DNA"/>
</dbReference>
<keyword evidence="3 5" id="KW-1133">Transmembrane helix</keyword>
<feature type="transmembrane region" description="Helical" evidence="5">
    <location>
        <begin position="449"/>
        <end position="468"/>
    </location>
</feature>
<dbReference type="Proteomes" id="UP000245489">
    <property type="component" value="Unassembled WGS sequence"/>
</dbReference>
<dbReference type="OrthoDB" id="783093at2"/>
<feature type="transmembrane region" description="Helical" evidence="5">
    <location>
        <begin position="266"/>
        <end position="293"/>
    </location>
</feature>
<dbReference type="RefSeq" id="WP_109744523.1">
    <property type="nucleotide sequence ID" value="NZ_QGGO01000026.1"/>
</dbReference>
<keyword evidence="4 5" id="KW-0472">Membrane</keyword>
<feature type="transmembrane region" description="Helical" evidence="5">
    <location>
        <begin position="119"/>
        <end position="137"/>
    </location>
</feature>
<comment type="subcellular location">
    <subcellularLocation>
        <location evidence="1">Membrane</location>
        <topology evidence="1">Multi-pass membrane protein</topology>
    </subcellularLocation>
</comment>
<sequence length="479" mass="53531">MQANTLYNTNRIGLNNRWLIIGVLLSVVLGWLIAKMGITIAGLLLVLPFGIAFLILLFLNPRIGLISFIFYCFLMPTIGKHIVGPQFGLLVDGLLVLTWLAVFFYQGKRFRFRHLDIDLVWFALIWFGITVLEIGNPTRPNIQGWFQEMRSSSLYWLLTVPLVILIFKKRTDIGLFLHIIIIMSVLGAMYGMKQLYLGVDSAEHRWLEEGAKKTHILFGKLRVFSYYSEAAQFGASQAHLAVMCIALTVGPYSFGKKLLYGLAGLLIFYGMLISGTRGAMGALVGGGFIFLVLMKQTRILILGMVIGLGFIGMLKFTSIGSGNDQIRRLRSSLDPNDPSLQARLINQRILKDIMASKPIGMGVGTIGQWGRTYNKHIATANIPPDSLYVKMWAMYGVIGFIIWFGMMFYIVGKSSGIIWETRDPVLRNQLISLCAGSFGSLVCSYGNEVMNALPSSAIVYISWAFVFISPKWDTKELKV</sequence>
<feature type="transmembrane region" description="Helical" evidence="5">
    <location>
        <begin position="89"/>
        <end position="107"/>
    </location>
</feature>
<name>A0A316DP89_9BACT</name>
<evidence type="ECO:0000256" key="2">
    <source>
        <dbReference type="ARBA" id="ARBA00022692"/>
    </source>
</evidence>
<feature type="transmembrane region" description="Helical" evidence="5">
    <location>
        <begin position="230"/>
        <end position="254"/>
    </location>
</feature>
<feature type="transmembrane region" description="Helical" evidence="5">
    <location>
        <begin position="65"/>
        <end position="83"/>
    </location>
</feature>
<feature type="transmembrane region" description="Helical" evidence="5">
    <location>
        <begin position="18"/>
        <end position="34"/>
    </location>
</feature>
<keyword evidence="7" id="KW-0436">Ligase</keyword>
<feature type="transmembrane region" description="Helical" evidence="5">
    <location>
        <begin position="149"/>
        <end position="167"/>
    </location>
</feature>
<keyword evidence="2 5" id="KW-0812">Transmembrane</keyword>
<reference evidence="7 8" key="1">
    <citation type="submission" date="2018-05" db="EMBL/GenBank/DDBJ databases">
        <title>Genomic Encyclopedia of Archaeal and Bacterial Type Strains, Phase II (KMG-II): from individual species to whole genera.</title>
        <authorList>
            <person name="Goeker M."/>
        </authorList>
    </citation>
    <scope>NUCLEOTIDE SEQUENCE [LARGE SCALE GENOMIC DNA]</scope>
    <source>
        <strain evidence="7 8">DSM 22214</strain>
    </source>
</reference>
<evidence type="ECO:0000256" key="3">
    <source>
        <dbReference type="ARBA" id="ARBA00022989"/>
    </source>
</evidence>
<dbReference type="GO" id="GO:0016874">
    <property type="term" value="F:ligase activity"/>
    <property type="evidence" value="ECO:0007669"/>
    <property type="project" value="UniProtKB-KW"/>
</dbReference>
<dbReference type="PANTHER" id="PTHR37422">
    <property type="entry name" value="TEICHURONIC ACID BIOSYNTHESIS PROTEIN TUAE"/>
    <property type="match status" value="1"/>
</dbReference>
<evidence type="ECO:0000259" key="6">
    <source>
        <dbReference type="Pfam" id="PF04932"/>
    </source>
</evidence>
<dbReference type="PANTHER" id="PTHR37422:SF13">
    <property type="entry name" value="LIPOPOLYSACCHARIDE BIOSYNTHESIS PROTEIN PA4999-RELATED"/>
    <property type="match status" value="1"/>
</dbReference>
<evidence type="ECO:0000256" key="1">
    <source>
        <dbReference type="ARBA" id="ARBA00004141"/>
    </source>
</evidence>
<proteinExistence type="predicted"/>
<comment type="caution">
    <text evidence="7">The sequence shown here is derived from an EMBL/GenBank/DDBJ whole genome shotgun (WGS) entry which is preliminary data.</text>
</comment>
<dbReference type="InterPro" id="IPR051533">
    <property type="entry name" value="WaaL-like"/>
</dbReference>
<dbReference type="Pfam" id="PF04932">
    <property type="entry name" value="Wzy_C"/>
    <property type="match status" value="1"/>
</dbReference>